<feature type="compositionally biased region" description="Low complexity" evidence="5">
    <location>
        <begin position="304"/>
        <end position="314"/>
    </location>
</feature>
<dbReference type="PANTHER" id="PTHR37451:SF4">
    <property type="entry name" value="MARVEL DOMAIN-CONTAINING PROTEIN"/>
    <property type="match status" value="1"/>
</dbReference>
<proteinExistence type="predicted"/>
<evidence type="ECO:0000259" key="7">
    <source>
        <dbReference type="Pfam" id="PF01284"/>
    </source>
</evidence>
<evidence type="ECO:0000256" key="5">
    <source>
        <dbReference type="SAM" id="MobiDB-lite"/>
    </source>
</evidence>
<dbReference type="AlphaFoldDB" id="A0A167SFS5"/>
<feature type="compositionally biased region" description="Low complexity" evidence="5">
    <location>
        <begin position="257"/>
        <end position="295"/>
    </location>
</feature>
<feature type="compositionally biased region" description="Pro residues" evidence="5">
    <location>
        <begin position="246"/>
        <end position="256"/>
    </location>
</feature>
<evidence type="ECO:0000256" key="2">
    <source>
        <dbReference type="ARBA" id="ARBA00022692"/>
    </source>
</evidence>
<feature type="transmembrane region" description="Helical" evidence="6">
    <location>
        <begin position="63"/>
        <end position="83"/>
    </location>
</feature>
<evidence type="ECO:0000256" key="1">
    <source>
        <dbReference type="ARBA" id="ARBA00004141"/>
    </source>
</evidence>
<feature type="compositionally biased region" description="Low complexity" evidence="5">
    <location>
        <begin position="217"/>
        <end position="245"/>
    </location>
</feature>
<gene>
    <name evidence="8" type="ORF">SPI_05784</name>
</gene>
<evidence type="ECO:0000256" key="6">
    <source>
        <dbReference type="SAM" id="Phobius"/>
    </source>
</evidence>
<dbReference type="EMBL" id="AZHD01000010">
    <property type="protein sequence ID" value="OAA59586.1"/>
    <property type="molecule type" value="Genomic_DNA"/>
</dbReference>
<comment type="caution">
    <text evidence="8">The sequence shown here is derived from an EMBL/GenBank/DDBJ whole genome shotgun (WGS) entry which is preliminary data.</text>
</comment>
<dbReference type="InterPro" id="IPR008253">
    <property type="entry name" value="Marvel"/>
</dbReference>
<dbReference type="OrthoDB" id="5325022at2759"/>
<keyword evidence="2 6" id="KW-0812">Transmembrane</keyword>
<dbReference type="GO" id="GO:0016020">
    <property type="term" value="C:membrane"/>
    <property type="evidence" value="ECO:0007669"/>
    <property type="project" value="UniProtKB-SubCell"/>
</dbReference>
<organism evidence="8 9">
    <name type="scientific">Niveomyces insectorum RCEF 264</name>
    <dbReference type="NCBI Taxonomy" id="1081102"/>
    <lineage>
        <taxon>Eukaryota</taxon>
        <taxon>Fungi</taxon>
        <taxon>Dikarya</taxon>
        <taxon>Ascomycota</taxon>
        <taxon>Pezizomycotina</taxon>
        <taxon>Sordariomycetes</taxon>
        <taxon>Hypocreomycetidae</taxon>
        <taxon>Hypocreales</taxon>
        <taxon>Cordycipitaceae</taxon>
        <taxon>Niveomyces</taxon>
    </lineage>
</organism>
<evidence type="ECO:0000256" key="3">
    <source>
        <dbReference type="ARBA" id="ARBA00022989"/>
    </source>
</evidence>
<evidence type="ECO:0000256" key="4">
    <source>
        <dbReference type="ARBA" id="ARBA00023136"/>
    </source>
</evidence>
<keyword evidence="9" id="KW-1185">Reference proteome</keyword>
<feature type="transmembrane region" description="Helical" evidence="6">
    <location>
        <begin position="147"/>
        <end position="171"/>
    </location>
</feature>
<dbReference type="Proteomes" id="UP000076874">
    <property type="component" value="Unassembled WGS sequence"/>
</dbReference>
<accession>A0A167SFS5</accession>
<dbReference type="PANTHER" id="PTHR37451">
    <property type="entry name" value="MARVEL DOMAIN"/>
    <property type="match status" value="1"/>
</dbReference>
<dbReference type="STRING" id="1081102.A0A167SFS5"/>
<feature type="domain" description="MARVEL" evidence="7">
    <location>
        <begin position="29"/>
        <end position="164"/>
    </location>
</feature>
<protein>
    <recommendedName>
        <fullName evidence="7">MARVEL domain-containing protein</fullName>
    </recommendedName>
</protein>
<feature type="region of interest" description="Disordered" evidence="5">
    <location>
        <begin position="211"/>
        <end position="314"/>
    </location>
</feature>
<sequence>MVNYQGSWTDPLAGDGRDRSHILVLPLWTAFLRIAQLLIALLMLILTAFSASKLGSGAAGFGLTWFTFILTLIYFGWLGASVYAFPAAYHPVAHLPAEILVNIFWLCSWAVLASEAASIGDLESLFGSGILRFLPTEYRNALNCVKAAAGIGALEWVLFCVTLGFLVAAFINQTRALGAGNAAEAGVGAGAGAGAAAAAGTVEPKPTEMQNYYYGSAPAPDGSVPPGGVPPVQQQAYAQPPQQQQPVPPQGYPQPGYPQQAYVDPQQQQQQQQPYPTQGYAAEAQQQQQQPVYQQSPPPPGPTPEAGAPTHPPA</sequence>
<name>A0A167SFS5_9HYPO</name>
<dbReference type="Pfam" id="PF01284">
    <property type="entry name" value="MARVEL"/>
    <property type="match status" value="1"/>
</dbReference>
<evidence type="ECO:0000313" key="9">
    <source>
        <dbReference type="Proteomes" id="UP000076874"/>
    </source>
</evidence>
<keyword evidence="4 6" id="KW-0472">Membrane</keyword>
<comment type="subcellular location">
    <subcellularLocation>
        <location evidence="1">Membrane</location>
        <topology evidence="1">Multi-pass membrane protein</topology>
    </subcellularLocation>
</comment>
<evidence type="ECO:0000313" key="8">
    <source>
        <dbReference type="EMBL" id="OAA59586.1"/>
    </source>
</evidence>
<feature type="transmembrane region" description="Helical" evidence="6">
    <location>
        <begin position="30"/>
        <end position="51"/>
    </location>
</feature>
<reference evidence="8 9" key="1">
    <citation type="journal article" date="2016" name="Genome Biol. Evol.">
        <title>Divergent and convergent evolution of fungal pathogenicity.</title>
        <authorList>
            <person name="Shang Y."/>
            <person name="Xiao G."/>
            <person name="Zheng P."/>
            <person name="Cen K."/>
            <person name="Zhan S."/>
            <person name="Wang C."/>
        </authorList>
    </citation>
    <scope>NUCLEOTIDE SEQUENCE [LARGE SCALE GENOMIC DNA]</scope>
    <source>
        <strain evidence="8 9">RCEF 264</strain>
    </source>
</reference>
<keyword evidence="3 6" id="KW-1133">Transmembrane helix</keyword>